<dbReference type="HOGENOM" id="CLU_2392897_0_0_2"/>
<dbReference type="EMBL" id="CP003362">
    <property type="protein sequence ID" value="AGB48876.1"/>
    <property type="molecule type" value="Genomic_DNA"/>
</dbReference>
<dbReference type="STRING" id="867904.Metho_0617"/>
<gene>
    <name evidence="1" type="ordered locus">Metho_0617</name>
</gene>
<dbReference type="Proteomes" id="UP000010866">
    <property type="component" value="Chromosome"/>
</dbReference>
<evidence type="ECO:0000313" key="1">
    <source>
        <dbReference type="EMBL" id="AGB48876.1"/>
    </source>
</evidence>
<evidence type="ECO:0000313" key="2">
    <source>
        <dbReference type="Proteomes" id="UP000010866"/>
    </source>
</evidence>
<name>L0KUT3_METHD</name>
<keyword evidence="2" id="KW-1185">Reference proteome</keyword>
<protein>
    <submittedName>
        <fullName evidence="1">Uncharacterized protein</fullName>
    </submittedName>
</protein>
<dbReference type="AlphaFoldDB" id="L0KUT3"/>
<organism evidence="1 2">
    <name type="scientific">Methanomethylovorans hollandica (strain DSM 15978 / NBRC 107637 / DMS1)</name>
    <dbReference type="NCBI Taxonomy" id="867904"/>
    <lineage>
        <taxon>Archaea</taxon>
        <taxon>Methanobacteriati</taxon>
        <taxon>Methanobacteriota</taxon>
        <taxon>Stenosarchaea group</taxon>
        <taxon>Methanomicrobia</taxon>
        <taxon>Methanosarcinales</taxon>
        <taxon>Methanosarcinaceae</taxon>
        <taxon>Methanomethylovorans</taxon>
    </lineage>
</organism>
<dbReference type="RefSeq" id="WP_015324044.1">
    <property type="nucleotide sequence ID" value="NC_019977.1"/>
</dbReference>
<reference evidence="2" key="1">
    <citation type="submission" date="2012-02" db="EMBL/GenBank/DDBJ databases">
        <title>Complete sequence of chromosome of Methanomethylovorans hollandica DSM 15978.</title>
        <authorList>
            <person name="Lucas S."/>
            <person name="Copeland A."/>
            <person name="Lapidus A."/>
            <person name="Glavina del Rio T."/>
            <person name="Dalin E."/>
            <person name="Tice H."/>
            <person name="Bruce D."/>
            <person name="Goodwin L."/>
            <person name="Pitluck S."/>
            <person name="Peters L."/>
            <person name="Mikhailova N."/>
            <person name="Held B."/>
            <person name="Kyrpides N."/>
            <person name="Mavromatis K."/>
            <person name="Ivanova N."/>
            <person name="Brettin T."/>
            <person name="Detter J.C."/>
            <person name="Han C."/>
            <person name="Larimer F."/>
            <person name="Land M."/>
            <person name="Hauser L."/>
            <person name="Markowitz V."/>
            <person name="Cheng J.-F."/>
            <person name="Hugenholtz P."/>
            <person name="Woyke T."/>
            <person name="Wu D."/>
            <person name="Spring S."/>
            <person name="Schroeder M."/>
            <person name="Brambilla E."/>
            <person name="Klenk H.-P."/>
            <person name="Eisen J.A."/>
        </authorList>
    </citation>
    <scope>NUCLEOTIDE SEQUENCE [LARGE SCALE GENOMIC DNA]</scope>
    <source>
        <strain evidence="2">DSM 15978 / NBRC 107637 / DMS1</strain>
    </source>
</reference>
<sequence>MSSMYIFDMWLACESNVDISETVGLSPQRVGEIIAGKYGFGQVSDSVVFRDFESEDSHRKNYDIWNFGKATNEVRHFGNIPPEIFQDKERAQE</sequence>
<dbReference type="KEGG" id="mhz:Metho_0617"/>
<proteinExistence type="predicted"/>
<dbReference type="GeneID" id="14407749"/>
<accession>L0KUT3</accession>